<evidence type="ECO:0000313" key="2">
    <source>
        <dbReference type="Proteomes" id="UP000004410"/>
    </source>
</evidence>
<comment type="caution">
    <text evidence="1">The sequence shown here is derived from an EMBL/GenBank/DDBJ whole genome shotgun (WGS) entry which is preliminary data.</text>
</comment>
<accession>A7B6M0</accession>
<name>A7B6M0_MEDG7</name>
<dbReference type="AlphaFoldDB" id="A7B6M0"/>
<evidence type="ECO:0008006" key="3">
    <source>
        <dbReference type="Google" id="ProtNLM"/>
    </source>
</evidence>
<dbReference type="EMBL" id="AAYG02000029">
    <property type="protein sequence ID" value="EDN76411.1"/>
    <property type="molecule type" value="Genomic_DNA"/>
</dbReference>
<gene>
    <name evidence="1" type="ORF">RUMGNA_03233</name>
</gene>
<reference evidence="1 2" key="2">
    <citation type="submission" date="2007-06" db="EMBL/GenBank/DDBJ databases">
        <title>Draft genome sequence of Ruminococcus gnavus (ATCC 29149).</title>
        <authorList>
            <person name="Sudarsanam P."/>
            <person name="Ley R."/>
            <person name="Guruge J."/>
            <person name="Turnbaugh P.J."/>
            <person name="Mahowald M."/>
            <person name="Liep D."/>
            <person name="Gordon J."/>
        </authorList>
    </citation>
    <scope>NUCLEOTIDE SEQUENCE [LARGE SCALE GENOMIC DNA]</scope>
    <source>
        <strain evidence="1 2">ATCC 29149</strain>
    </source>
</reference>
<reference evidence="1 2" key="1">
    <citation type="submission" date="2007-04" db="EMBL/GenBank/DDBJ databases">
        <authorList>
            <person name="Fulton L."/>
            <person name="Clifton S."/>
            <person name="Fulton B."/>
            <person name="Xu J."/>
            <person name="Minx P."/>
            <person name="Pepin K.H."/>
            <person name="Johnson M."/>
            <person name="Thiruvilangam P."/>
            <person name="Bhonagiri V."/>
            <person name="Nash W.E."/>
            <person name="Mardis E.R."/>
            <person name="Wilson R.K."/>
        </authorList>
    </citation>
    <scope>NUCLEOTIDE SEQUENCE [LARGE SCALE GENOMIC DNA]</scope>
    <source>
        <strain evidence="1 2">ATCC 29149</strain>
    </source>
</reference>
<dbReference type="GeneID" id="57432995"/>
<sequence length="53" mass="6385">MKANVIINAQNEQEAERHIEQLQKNGYKRVANCYWTEIFKKEDGWTVQVNRDF</sequence>
<protein>
    <recommendedName>
        <fullName evidence="3">SPOR domain-containing protein</fullName>
    </recommendedName>
</protein>
<dbReference type="RefSeq" id="WP_004844208.1">
    <property type="nucleotide sequence ID" value="NZ_AAYG02000029.1"/>
</dbReference>
<dbReference type="PaxDb" id="411470-RUMGNA_03233"/>
<organism evidence="1 2">
    <name type="scientific">Mediterraneibacter gnavus (strain ATCC 29149 / DSM 114966 / JCM 6515 / VPI C7-9)</name>
    <name type="common">Ruminococcus gnavus</name>
    <dbReference type="NCBI Taxonomy" id="411470"/>
    <lineage>
        <taxon>Bacteria</taxon>
        <taxon>Bacillati</taxon>
        <taxon>Bacillota</taxon>
        <taxon>Clostridia</taxon>
        <taxon>Lachnospirales</taxon>
        <taxon>Lachnospiraceae</taxon>
        <taxon>Mediterraneibacter</taxon>
    </lineage>
</organism>
<proteinExistence type="predicted"/>
<evidence type="ECO:0000313" key="1">
    <source>
        <dbReference type="EMBL" id="EDN76411.1"/>
    </source>
</evidence>
<dbReference type="Proteomes" id="UP000004410">
    <property type="component" value="Unassembled WGS sequence"/>
</dbReference>